<comment type="cofactor">
    <cofactor evidence="8">
        <name>[2Fe-2S] cluster</name>
        <dbReference type="ChEBI" id="CHEBI:190135"/>
    </cofactor>
</comment>
<dbReference type="RefSeq" id="WP_012418088.1">
    <property type="nucleotide sequence ID" value="NC_010645.1"/>
</dbReference>
<dbReference type="HOGENOM" id="CLU_082632_7_2_4"/>
<name>Q2KXS7_BORA1</name>
<dbReference type="SUPFAM" id="SSF54292">
    <property type="entry name" value="2Fe-2S ferredoxin-like"/>
    <property type="match status" value="1"/>
</dbReference>
<gene>
    <name evidence="11" type="ordered locus">BAV2427</name>
</gene>
<keyword evidence="12" id="KW-1185">Reference proteome</keyword>
<dbReference type="AlphaFoldDB" id="Q2KXS7"/>
<evidence type="ECO:0000256" key="8">
    <source>
        <dbReference type="ARBA" id="ARBA00034078"/>
    </source>
</evidence>
<dbReference type="OrthoDB" id="9806195at2"/>
<proteinExistence type="inferred from homology"/>
<dbReference type="eggNOG" id="COG1018">
    <property type="taxonomic scope" value="Bacteria"/>
</dbReference>
<keyword evidence="6" id="KW-0408">Iron</keyword>
<dbReference type="EMBL" id="AM167904">
    <property type="protein sequence ID" value="CAJ50037.1"/>
    <property type="molecule type" value="Genomic_DNA"/>
</dbReference>
<keyword evidence="4" id="KW-0479">Metal-binding</keyword>
<evidence type="ECO:0000259" key="10">
    <source>
        <dbReference type="PROSITE" id="PS51085"/>
    </source>
</evidence>
<feature type="domain" description="2Fe-2S ferredoxin-type" evidence="10">
    <location>
        <begin position="4"/>
        <end position="93"/>
    </location>
</feature>
<keyword evidence="3" id="KW-0001">2Fe-2S</keyword>
<evidence type="ECO:0000313" key="12">
    <source>
        <dbReference type="Proteomes" id="UP000001977"/>
    </source>
</evidence>
<dbReference type="Proteomes" id="UP000001977">
    <property type="component" value="Chromosome"/>
</dbReference>
<reference evidence="11 12" key="1">
    <citation type="journal article" date="2006" name="J. Bacteriol.">
        <title>Comparison of the genome sequence of the poultry pathogen Bordetella avium with those of B. bronchiseptica, B. pertussis, and B. parapertussis reveals extensive diversity in surface structures associated with host interaction.</title>
        <authorList>
            <person name="Sebaihia M."/>
            <person name="Preston A."/>
            <person name="Maskell D.J."/>
            <person name="Kuzmiak H."/>
            <person name="Connell T.D."/>
            <person name="King N.D."/>
            <person name="Orndorff P.E."/>
            <person name="Miyamoto D.M."/>
            <person name="Thomson N.R."/>
            <person name="Harris D."/>
            <person name="Goble A."/>
            <person name="Lord A."/>
            <person name="Murphy L."/>
            <person name="Quail M.A."/>
            <person name="Rutter S."/>
            <person name="Squares R."/>
            <person name="Squares S."/>
            <person name="Woodward J."/>
            <person name="Parkhill J."/>
            <person name="Temple L.M."/>
        </authorList>
    </citation>
    <scope>NUCLEOTIDE SEQUENCE [LARGE SCALE GENOMIC DNA]</scope>
    <source>
        <strain evidence="11 12">197N</strain>
    </source>
</reference>
<dbReference type="InterPro" id="IPR012675">
    <property type="entry name" value="Beta-grasp_dom_sf"/>
</dbReference>
<comment type="similarity">
    <text evidence="1">Belongs to the 2Fe2S plant-type ferredoxin family.</text>
</comment>
<protein>
    <submittedName>
        <fullName evidence="11">Ferredoxin</fullName>
    </submittedName>
</protein>
<sequence length="113" mass="12358">MSGFEVLLLPAGWRFRTTPDTPLLLAAKAAGIRMPSSCRNGTCRSCLCQMRSGEVSYRIEWPGVASDEQAEGWILPCVAYAESDLEVHAPQAQRIGPEAAEPERRLLTGARRA</sequence>
<dbReference type="PROSITE" id="PS51085">
    <property type="entry name" value="2FE2S_FER_2"/>
    <property type="match status" value="1"/>
</dbReference>
<dbReference type="GO" id="GO:0051537">
    <property type="term" value="F:2 iron, 2 sulfur cluster binding"/>
    <property type="evidence" value="ECO:0007669"/>
    <property type="project" value="UniProtKB-KW"/>
</dbReference>
<evidence type="ECO:0000256" key="1">
    <source>
        <dbReference type="ARBA" id="ARBA00007874"/>
    </source>
</evidence>
<dbReference type="GO" id="GO:0046872">
    <property type="term" value="F:metal ion binding"/>
    <property type="evidence" value="ECO:0007669"/>
    <property type="project" value="UniProtKB-KW"/>
</dbReference>
<dbReference type="PANTHER" id="PTHR43112">
    <property type="entry name" value="FERREDOXIN"/>
    <property type="match status" value="1"/>
</dbReference>
<evidence type="ECO:0000256" key="3">
    <source>
        <dbReference type="ARBA" id="ARBA00022714"/>
    </source>
</evidence>
<organism evidence="11 12">
    <name type="scientific">Bordetella avium (strain 197N)</name>
    <dbReference type="NCBI Taxonomy" id="360910"/>
    <lineage>
        <taxon>Bacteria</taxon>
        <taxon>Pseudomonadati</taxon>
        <taxon>Pseudomonadota</taxon>
        <taxon>Betaproteobacteria</taxon>
        <taxon>Burkholderiales</taxon>
        <taxon>Alcaligenaceae</taxon>
        <taxon>Bordetella</taxon>
    </lineage>
</organism>
<accession>Q2KXS7</accession>
<feature type="region of interest" description="Disordered" evidence="9">
    <location>
        <begin position="91"/>
        <end position="113"/>
    </location>
</feature>
<dbReference type="PANTHER" id="PTHR43112:SF3">
    <property type="entry name" value="FERREDOXIN-2, CHLOROPLASTIC"/>
    <property type="match status" value="1"/>
</dbReference>
<keyword evidence="7" id="KW-0411">Iron-sulfur</keyword>
<evidence type="ECO:0000256" key="6">
    <source>
        <dbReference type="ARBA" id="ARBA00023004"/>
    </source>
</evidence>
<dbReference type="KEGG" id="bav:BAV2427"/>
<keyword evidence="2" id="KW-0813">Transport</keyword>
<dbReference type="Pfam" id="PF00111">
    <property type="entry name" value="Fer2"/>
    <property type="match status" value="1"/>
</dbReference>
<evidence type="ECO:0000313" key="11">
    <source>
        <dbReference type="EMBL" id="CAJ50037.1"/>
    </source>
</evidence>
<keyword evidence="5" id="KW-0249">Electron transport</keyword>
<evidence type="ECO:0000256" key="9">
    <source>
        <dbReference type="SAM" id="MobiDB-lite"/>
    </source>
</evidence>
<dbReference type="Gene3D" id="3.10.20.30">
    <property type="match status" value="1"/>
</dbReference>
<dbReference type="STRING" id="360910.BAV2427"/>
<evidence type="ECO:0000256" key="4">
    <source>
        <dbReference type="ARBA" id="ARBA00022723"/>
    </source>
</evidence>
<evidence type="ECO:0000256" key="2">
    <source>
        <dbReference type="ARBA" id="ARBA00022448"/>
    </source>
</evidence>
<dbReference type="CDD" id="cd00207">
    <property type="entry name" value="fer2"/>
    <property type="match status" value="1"/>
</dbReference>
<dbReference type="GeneID" id="92934397"/>
<dbReference type="InterPro" id="IPR036010">
    <property type="entry name" value="2Fe-2S_ferredoxin-like_sf"/>
</dbReference>
<evidence type="ECO:0000256" key="5">
    <source>
        <dbReference type="ARBA" id="ARBA00022982"/>
    </source>
</evidence>
<evidence type="ECO:0000256" key="7">
    <source>
        <dbReference type="ARBA" id="ARBA00023014"/>
    </source>
</evidence>
<dbReference type="InterPro" id="IPR001041">
    <property type="entry name" value="2Fe-2S_ferredoxin-type"/>
</dbReference>